<dbReference type="InterPro" id="IPR015943">
    <property type="entry name" value="WD40/YVTN_repeat-like_dom_sf"/>
</dbReference>
<dbReference type="GO" id="GO:0071526">
    <property type="term" value="P:semaphorin-plexin signaling pathway"/>
    <property type="evidence" value="ECO:0007669"/>
    <property type="project" value="TreeGrafter"/>
</dbReference>
<feature type="domain" description="Sema" evidence="3">
    <location>
        <begin position="21"/>
        <end position="297"/>
    </location>
</feature>
<dbReference type="EMBL" id="GGMR01005113">
    <property type="protein sequence ID" value="MBY17732.1"/>
    <property type="molecule type" value="Transcribed_RNA"/>
</dbReference>
<dbReference type="InterPro" id="IPR027231">
    <property type="entry name" value="Semaphorin"/>
</dbReference>
<dbReference type="GO" id="GO:0045499">
    <property type="term" value="F:chemorepellent activity"/>
    <property type="evidence" value="ECO:0007669"/>
    <property type="project" value="TreeGrafter"/>
</dbReference>
<sequence>MMFFIFLVVACVNGHQNEPGHHVIPYKDVMSTANTFSEDGVTSYSQLLFDIARKQVVVGARDNIYRLDLDDLKKIEAARWPAAEEKVQLCLVKGQSADDCHNYVKVLLSTGKRLFACGTGAFSPQCTWREMENANSVTDTVRGVGKCPYSPLSNITAMITLNGQYFAGSPMDFSGADSAIVRDLGASYLRTKNYDAKWLNEPQFVGSFETDAYVYFLFRESAVEYINCGKRVYSRIARMCKNDVGGQTMLRDNWTTFIKARLNCSLPGDYPFYFDEIQGMTYLPDEGLVYATFTTPR</sequence>
<name>A0A2S2NLA8_SCHGA</name>
<organism evidence="4">
    <name type="scientific">Schizaphis graminum</name>
    <name type="common">Green bug aphid</name>
    <dbReference type="NCBI Taxonomy" id="13262"/>
    <lineage>
        <taxon>Eukaryota</taxon>
        <taxon>Metazoa</taxon>
        <taxon>Ecdysozoa</taxon>
        <taxon>Arthropoda</taxon>
        <taxon>Hexapoda</taxon>
        <taxon>Insecta</taxon>
        <taxon>Pterygota</taxon>
        <taxon>Neoptera</taxon>
        <taxon>Paraneoptera</taxon>
        <taxon>Hemiptera</taxon>
        <taxon>Sternorrhyncha</taxon>
        <taxon>Aphidomorpha</taxon>
        <taxon>Aphidoidea</taxon>
        <taxon>Aphididae</taxon>
        <taxon>Aphidini</taxon>
        <taxon>Schizaphis</taxon>
    </lineage>
</organism>
<dbReference type="InterPro" id="IPR001627">
    <property type="entry name" value="Semap_dom"/>
</dbReference>
<dbReference type="Gene3D" id="2.130.10.10">
    <property type="entry name" value="YVTN repeat-like/Quinoprotein amine dehydrogenase"/>
    <property type="match status" value="1"/>
</dbReference>
<dbReference type="PANTHER" id="PTHR11036">
    <property type="entry name" value="SEMAPHORIN"/>
    <property type="match status" value="1"/>
</dbReference>
<dbReference type="PROSITE" id="PS51004">
    <property type="entry name" value="SEMA"/>
    <property type="match status" value="1"/>
</dbReference>
<dbReference type="SUPFAM" id="SSF101912">
    <property type="entry name" value="Sema domain"/>
    <property type="match status" value="1"/>
</dbReference>
<proteinExistence type="predicted"/>
<keyword evidence="1" id="KW-0221">Differentiation</keyword>
<evidence type="ECO:0000259" key="3">
    <source>
        <dbReference type="PROSITE" id="PS51004"/>
    </source>
</evidence>
<dbReference type="SMART" id="SM00630">
    <property type="entry name" value="Sema"/>
    <property type="match status" value="1"/>
</dbReference>
<dbReference type="GO" id="GO:0030215">
    <property type="term" value="F:semaphorin receptor binding"/>
    <property type="evidence" value="ECO:0007669"/>
    <property type="project" value="InterPro"/>
</dbReference>
<evidence type="ECO:0000313" key="4">
    <source>
        <dbReference type="EMBL" id="MBY17732.1"/>
    </source>
</evidence>
<dbReference type="GO" id="GO:0030335">
    <property type="term" value="P:positive regulation of cell migration"/>
    <property type="evidence" value="ECO:0007669"/>
    <property type="project" value="TreeGrafter"/>
</dbReference>
<evidence type="ECO:0000256" key="2">
    <source>
        <dbReference type="PROSITE-ProRule" id="PRU00352"/>
    </source>
</evidence>
<accession>A0A2S2NLA8</accession>
<dbReference type="PANTHER" id="PTHR11036:SF79">
    <property type="entry name" value="SEMAPHORIN 5C, ISOFORM A"/>
    <property type="match status" value="1"/>
</dbReference>
<dbReference type="GO" id="GO:0005886">
    <property type="term" value="C:plasma membrane"/>
    <property type="evidence" value="ECO:0007669"/>
    <property type="project" value="TreeGrafter"/>
</dbReference>
<evidence type="ECO:0000256" key="1">
    <source>
        <dbReference type="ARBA" id="ARBA00022782"/>
    </source>
</evidence>
<protein>
    <submittedName>
        <fullName evidence="4">Semaphorin-5A</fullName>
    </submittedName>
</protein>
<dbReference type="AlphaFoldDB" id="A0A2S2NLA8"/>
<reference evidence="4" key="1">
    <citation type="submission" date="2018-04" db="EMBL/GenBank/DDBJ databases">
        <title>Transcriptome of Schizaphis graminum biotype I.</title>
        <authorList>
            <person name="Scully E.D."/>
            <person name="Geib S.M."/>
            <person name="Palmer N.A."/>
            <person name="Koch K."/>
            <person name="Bradshaw J."/>
            <person name="Heng-Moss T."/>
            <person name="Sarath G."/>
        </authorList>
    </citation>
    <scope>NUCLEOTIDE SEQUENCE</scope>
</reference>
<comment type="caution">
    <text evidence="2">Lacks conserved residue(s) required for the propagation of feature annotation.</text>
</comment>
<gene>
    <name evidence="4" type="primary">Sema5a</name>
    <name evidence="4" type="ORF">g.135998</name>
</gene>
<dbReference type="GO" id="GO:0007411">
    <property type="term" value="P:axon guidance"/>
    <property type="evidence" value="ECO:0007669"/>
    <property type="project" value="TreeGrafter"/>
</dbReference>
<dbReference type="InterPro" id="IPR036352">
    <property type="entry name" value="Semap_dom_sf"/>
</dbReference>